<evidence type="ECO:0000256" key="6">
    <source>
        <dbReference type="ARBA" id="ARBA00022490"/>
    </source>
</evidence>
<proteinExistence type="inferred from homology"/>
<dbReference type="OrthoDB" id="9773087at2"/>
<dbReference type="Pfam" id="PF02569">
    <property type="entry name" value="Pantoate_ligase"/>
    <property type="match status" value="1"/>
</dbReference>
<dbReference type="AlphaFoldDB" id="A0A0B7MMC0"/>
<dbReference type="Gene3D" id="3.30.1300.10">
    <property type="entry name" value="Pantoate-beta-alanine ligase, C-terminal domain"/>
    <property type="match status" value="1"/>
</dbReference>
<evidence type="ECO:0000256" key="5">
    <source>
        <dbReference type="ARBA" id="ARBA00014155"/>
    </source>
</evidence>
<keyword evidence="10 13" id="KW-0067">ATP-binding</keyword>
<dbReference type="EC" id="6.3.2.1" evidence="4 13"/>
<evidence type="ECO:0000256" key="7">
    <source>
        <dbReference type="ARBA" id="ARBA00022598"/>
    </source>
</evidence>
<dbReference type="RefSeq" id="WP_044665145.1">
    <property type="nucleotide sequence ID" value="NZ_CDRZ01000233.1"/>
</dbReference>
<feature type="active site" description="Proton donor" evidence="13">
    <location>
        <position position="37"/>
    </location>
</feature>
<name>A0A0B7MMC0_9FIRM</name>
<comment type="subunit">
    <text evidence="13">Homodimer.</text>
</comment>
<feature type="binding site" evidence="13">
    <location>
        <position position="61"/>
    </location>
    <ligand>
        <name>(R)-pantoate</name>
        <dbReference type="ChEBI" id="CHEBI:15980"/>
    </ligand>
</feature>
<dbReference type="FunFam" id="3.30.1300.10:FF:000001">
    <property type="entry name" value="Pantothenate synthetase"/>
    <property type="match status" value="1"/>
</dbReference>
<dbReference type="PANTHER" id="PTHR21299">
    <property type="entry name" value="CYTIDYLATE KINASE/PANTOATE-BETA-ALANINE LIGASE"/>
    <property type="match status" value="1"/>
</dbReference>
<dbReference type="EMBL" id="CDRZ01000233">
    <property type="protein sequence ID" value="CEO89121.1"/>
    <property type="molecule type" value="Genomic_DNA"/>
</dbReference>
<dbReference type="CDD" id="cd00560">
    <property type="entry name" value="PanC"/>
    <property type="match status" value="1"/>
</dbReference>
<dbReference type="InterPro" id="IPR003721">
    <property type="entry name" value="Pantoate_ligase"/>
</dbReference>
<evidence type="ECO:0000313" key="14">
    <source>
        <dbReference type="EMBL" id="CEO89121.1"/>
    </source>
</evidence>
<keyword evidence="6 13" id="KW-0963">Cytoplasm</keyword>
<feature type="binding site" evidence="13">
    <location>
        <begin position="185"/>
        <end position="188"/>
    </location>
    <ligand>
        <name>ATP</name>
        <dbReference type="ChEBI" id="CHEBI:30616"/>
    </ligand>
</feature>
<evidence type="ECO:0000256" key="10">
    <source>
        <dbReference type="ARBA" id="ARBA00022840"/>
    </source>
</evidence>
<reference evidence="15" key="1">
    <citation type="submission" date="2015-01" db="EMBL/GenBank/DDBJ databases">
        <authorList>
            <person name="Manzoor Shahid"/>
            <person name="Zubair Saima"/>
        </authorList>
    </citation>
    <scope>NUCLEOTIDE SEQUENCE [LARGE SCALE GENOMIC DNA]</scope>
    <source>
        <strain evidence="15">Sp3</strain>
    </source>
</reference>
<sequence>MDLITNIKQMQDLAMKLKGEGKTIGLVPTMGYLHEGHLSLAVRARQENGIVVMSNFVNPLQFGPQEDFATYPRDLDRDNKLAEGAGVDYVFAPSGEEMYPEGYSTYVEVKGGATEKMCGRSRPGHFLGVTTVVLKLFLITQPSRVYFGQKDAQQAIVIRKMVTDLNLPLEIVTCPIVRERDGLALSSRNTYLSPEERRNALALPHALAAGRQLIQQGERNPVRVREEILRVLESSPGIRVDYVEVVDGRTLEEQPVLQGPVLLAAAVFVGKTRLIDNIDLEVVPCTAVC</sequence>
<dbReference type="FunFam" id="3.40.50.620:FF:000114">
    <property type="entry name" value="Pantothenate synthetase"/>
    <property type="match status" value="1"/>
</dbReference>
<accession>A0A0B7MMC0</accession>
<dbReference type="SUPFAM" id="SSF52374">
    <property type="entry name" value="Nucleotidylyl transferase"/>
    <property type="match status" value="1"/>
</dbReference>
<protein>
    <recommendedName>
        <fullName evidence="5 13">Pantothenate synthetase</fullName>
        <shortName evidence="13">PS</shortName>
        <ecNumber evidence="4 13">6.3.2.1</ecNumber>
    </recommendedName>
    <alternativeName>
        <fullName evidence="13">Pantoate--beta-alanine ligase</fullName>
    </alternativeName>
    <alternativeName>
        <fullName evidence="13">Pantoate-activating enzyme</fullName>
    </alternativeName>
</protein>
<dbReference type="InterPro" id="IPR014729">
    <property type="entry name" value="Rossmann-like_a/b/a_fold"/>
</dbReference>
<keyword evidence="9 13" id="KW-0547">Nucleotide-binding</keyword>
<evidence type="ECO:0000256" key="13">
    <source>
        <dbReference type="HAMAP-Rule" id="MF_00158"/>
    </source>
</evidence>
<evidence type="ECO:0000256" key="2">
    <source>
        <dbReference type="ARBA" id="ARBA00004990"/>
    </source>
</evidence>
<evidence type="ECO:0000256" key="1">
    <source>
        <dbReference type="ARBA" id="ARBA00004496"/>
    </source>
</evidence>
<feature type="binding site" evidence="13">
    <location>
        <begin position="30"/>
        <end position="37"/>
    </location>
    <ligand>
        <name>ATP</name>
        <dbReference type="ChEBI" id="CHEBI:30616"/>
    </ligand>
</feature>
<evidence type="ECO:0000313" key="15">
    <source>
        <dbReference type="Proteomes" id="UP000046155"/>
    </source>
</evidence>
<dbReference type="UniPathway" id="UPA00028">
    <property type="reaction ID" value="UER00005"/>
</dbReference>
<comment type="subcellular location">
    <subcellularLocation>
        <location evidence="1 13">Cytoplasm</location>
    </subcellularLocation>
</comment>
<comment type="pathway">
    <text evidence="2 13">Cofactor biosynthesis; (R)-pantothenate biosynthesis; (R)-pantothenate from (R)-pantoate and beta-alanine: step 1/1.</text>
</comment>
<keyword evidence="15" id="KW-1185">Reference proteome</keyword>
<dbReference type="NCBIfam" id="TIGR00018">
    <property type="entry name" value="panC"/>
    <property type="match status" value="1"/>
</dbReference>
<dbReference type="Proteomes" id="UP000046155">
    <property type="component" value="Unassembled WGS sequence"/>
</dbReference>
<dbReference type="GO" id="GO:0005524">
    <property type="term" value="F:ATP binding"/>
    <property type="evidence" value="ECO:0007669"/>
    <property type="project" value="UniProtKB-KW"/>
</dbReference>
<evidence type="ECO:0000256" key="11">
    <source>
        <dbReference type="ARBA" id="ARBA00048258"/>
    </source>
</evidence>
<feature type="binding site" evidence="13">
    <location>
        <position position="177"/>
    </location>
    <ligand>
        <name>ATP</name>
        <dbReference type="ChEBI" id="CHEBI:30616"/>
    </ligand>
</feature>
<comment type="function">
    <text evidence="12 13">Catalyzes the condensation of pantoate with beta-alanine in an ATP-dependent reaction via a pantoyl-adenylate intermediate.</text>
</comment>
<comment type="similarity">
    <text evidence="3 13">Belongs to the pantothenate synthetase family.</text>
</comment>
<organism evidence="14 15">
    <name type="scientific">Syntrophaceticus schinkii</name>
    <dbReference type="NCBI Taxonomy" id="499207"/>
    <lineage>
        <taxon>Bacteria</taxon>
        <taxon>Bacillati</taxon>
        <taxon>Bacillota</taxon>
        <taxon>Clostridia</taxon>
        <taxon>Thermoanaerobacterales</taxon>
        <taxon>Thermoanaerobacterales Family III. Incertae Sedis</taxon>
        <taxon>Syntrophaceticus</taxon>
    </lineage>
</organism>
<dbReference type="Gene3D" id="3.40.50.620">
    <property type="entry name" value="HUPs"/>
    <property type="match status" value="1"/>
</dbReference>
<evidence type="ECO:0000256" key="3">
    <source>
        <dbReference type="ARBA" id="ARBA00009256"/>
    </source>
</evidence>
<evidence type="ECO:0000256" key="9">
    <source>
        <dbReference type="ARBA" id="ARBA00022741"/>
    </source>
</evidence>
<dbReference type="GO" id="GO:0015940">
    <property type="term" value="P:pantothenate biosynthetic process"/>
    <property type="evidence" value="ECO:0007669"/>
    <property type="project" value="UniProtKB-UniRule"/>
</dbReference>
<dbReference type="PANTHER" id="PTHR21299:SF1">
    <property type="entry name" value="PANTOATE--BETA-ALANINE LIGASE"/>
    <property type="match status" value="1"/>
</dbReference>
<dbReference type="GO" id="GO:0005829">
    <property type="term" value="C:cytosol"/>
    <property type="evidence" value="ECO:0007669"/>
    <property type="project" value="TreeGrafter"/>
</dbReference>
<keyword evidence="8 13" id="KW-0566">Pantothenate biosynthesis</keyword>
<feature type="binding site" evidence="13">
    <location>
        <position position="61"/>
    </location>
    <ligand>
        <name>beta-alanine</name>
        <dbReference type="ChEBI" id="CHEBI:57966"/>
    </ligand>
</feature>
<keyword evidence="7 13" id="KW-0436">Ligase</keyword>
<comment type="catalytic activity">
    <reaction evidence="11 13">
        <text>(R)-pantoate + beta-alanine + ATP = (R)-pantothenate + AMP + diphosphate + H(+)</text>
        <dbReference type="Rhea" id="RHEA:10912"/>
        <dbReference type="ChEBI" id="CHEBI:15378"/>
        <dbReference type="ChEBI" id="CHEBI:15980"/>
        <dbReference type="ChEBI" id="CHEBI:29032"/>
        <dbReference type="ChEBI" id="CHEBI:30616"/>
        <dbReference type="ChEBI" id="CHEBI:33019"/>
        <dbReference type="ChEBI" id="CHEBI:57966"/>
        <dbReference type="ChEBI" id="CHEBI:456215"/>
        <dbReference type="EC" id="6.3.2.1"/>
    </reaction>
</comment>
<feature type="binding site" evidence="13">
    <location>
        <begin position="148"/>
        <end position="151"/>
    </location>
    <ligand>
        <name>ATP</name>
        <dbReference type="ChEBI" id="CHEBI:30616"/>
    </ligand>
</feature>
<evidence type="ECO:0000256" key="12">
    <source>
        <dbReference type="ARBA" id="ARBA00055042"/>
    </source>
</evidence>
<dbReference type="HAMAP" id="MF_00158">
    <property type="entry name" value="PanC"/>
    <property type="match status" value="1"/>
</dbReference>
<gene>
    <name evidence="13 14" type="primary">panC</name>
    <name evidence="14" type="ORF">SSCH_370019</name>
</gene>
<evidence type="ECO:0000256" key="8">
    <source>
        <dbReference type="ARBA" id="ARBA00022655"/>
    </source>
</evidence>
<comment type="miscellaneous">
    <text evidence="13">The reaction proceeds by a bi uni uni bi ping pong mechanism.</text>
</comment>
<feature type="binding site" evidence="13">
    <location>
        <position position="154"/>
    </location>
    <ligand>
        <name>(R)-pantoate</name>
        <dbReference type="ChEBI" id="CHEBI:15980"/>
    </ligand>
</feature>
<dbReference type="GO" id="GO:0004592">
    <property type="term" value="F:pantoate-beta-alanine ligase activity"/>
    <property type="evidence" value="ECO:0007669"/>
    <property type="project" value="UniProtKB-UniRule"/>
</dbReference>
<evidence type="ECO:0000256" key="4">
    <source>
        <dbReference type="ARBA" id="ARBA00012219"/>
    </source>
</evidence>
<dbReference type="InterPro" id="IPR042176">
    <property type="entry name" value="Pantoate_ligase_C"/>
</dbReference>